<dbReference type="InterPro" id="IPR038729">
    <property type="entry name" value="Rad50/SbcC_AAA"/>
</dbReference>
<gene>
    <name evidence="2" type="ORF">S03H2_54899</name>
</gene>
<reference evidence="2" key="1">
    <citation type="journal article" date="2014" name="Front. Microbiol.">
        <title>High frequency of phylogenetically diverse reductive dehalogenase-homologous genes in deep subseafloor sedimentary metagenomes.</title>
        <authorList>
            <person name="Kawai M."/>
            <person name="Futagami T."/>
            <person name="Toyoda A."/>
            <person name="Takaki Y."/>
            <person name="Nishi S."/>
            <person name="Hori S."/>
            <person name="Arai W."/>
            <person name="Tsubouchi T."/>
            <person name="Morono Y."/>
            <person name="Uchiyama I."/>
            <person name="Ito T."/>
            <person name="Fujiyama A."/>
            <person name="Inagaki F."/>
            <person name="Takami H."/>
        </authorList>
    </citation>
    <scope>NUCLEOTIDE SEQUENCE</scope>
    <source>
        <strain evidence="2">Expedition CK06-06</strain>
    </source>
</reference>
<accession>X1IWC5</accession>
<evidence type="ECO:0000313" key="2">
    <source>
        <dbReference type="EMBL" id="GAH70409.1"/>
    </source>
</evidence>
<dbReference type="SUPFAM" id="SSF52540">
    <property type="entry name" value="P-loop containing nucleoside triphosphate hydrolases"/>
    <property type="match status" value="1"/>
</dbReference>
<dbReference type="InterPro" id="IPR027417">
    <property type="entry name" value="P-loop_NTPase"/>
</dbReference>
<dbReference type="Gene3D" id="3.40.50.300">
    <property type="entry name" value="P-loop containing nucleotide triphosphate hydrolases"/>
    <property type="match status" value="1"/>
</dbReference>
<proteinExistence type="predicted"/>
<comment type="caution">
    <text evidence="2">The sequence shown here is derived from an EMBL/GenBank/DDBJ whole genome shotgun (WGS) entry which is preliminary data.</text>
</comment>
<dbReference type="PANTHER" id="PTHR41259:SF1">
    <property type="entry name" value="DOUBLE-STRAND BREAK REPAIR RAD50 ATPASE, PUTATIVE-RELATED"/>
    <property type="match status" value="1"/>
</dbReference>
<protein>
    <recommendedName>
        <fullName evidence="1">Rad50/SbcC-type AAA domain-containing protein</fullName>
    </recommendedName>
</protein>
<evidence type="ECO:0000259" key="1">
    <source>
        <dbReference type="Pfam" id="PF13476"/>
    </source>
</evidence>
<feature type="domain" description="Rad50/SbcC-type AAA" evidence="1">
    <location>
        <begin position="5"/>
        <end position="51"/>
    </location>
</feature>
<dbReference type="GO" id="GO:0016887">
    <property type="term" value="F:ATP hydrolysis activity"/>
    <property type="evidence" value="ECO:0007669"/>
    <property type="project" value="InterPro"/>
</dbReference>
<name>X1IWC5_9ZZZZ</name>
<sequence length="55" mass="5976">MKIKSIQLKPFAGISNKKIEFCPGLTVILGPNESGKSTLLNALKSVLFTEVELTK</sequence>
<dbReference type="PANTHER" id="PTHR41259">
    <property type="entry name" value="DOUBLE-STRAND BREAK REPAIR RAD50 ATPASE, PUTATIVE-RELATED"/>
    <property type="match status" value="1"/>
</dbReference>
<organism evidence="2">
    <name type="scientific">marine sediment metagenome</name>
    <dbReference type="NCBI Taxonomy" id="412755"/>
    <lineage>
        <taxon>unclassified sequences</taxon>
        <taxon>metagenomes</taxon>
        <taxon>ecological metagenomes</taxon>
    </lineage>
</organism>
<feature type="non-terminal residue" evidence="2">
    <location>
        <position position="55"/>
    </location>
</feature>
<dbReference type="Pfam" id="PF13476">
    <property type="entry name" value="AAA_23"/>
    <property type="match status" value="1"/>
</dbReference>
<dbReference type="AlphaFoldDB" id="X1IWC5"/>
<dbReference type="GO" id="GO:0006302">
    <property type="term" value="P:double-strand break repair"/>
    <property type="evidence" value="ECO:0007669"/>
    <property type="project" value="InterPro"/>
</dbReference>
<dbReference type="EMBL" id="BARU01035033">
    <property type="protein sequence ID" value="GAH70409.1"/>
    <property type="molecule type" value="Genomic_DNA"/>
</dbReference>